<dbReference type="AlphaFoldDB" id="A0A6A2X4R4"/>
<name>A0A6A2X4R4_HIBSY</name>
<proteinExistence type="predicted"/>
<accession>A0A6A2X4R4</accession>
<feature type="region of interest" description="Disordered" evidence="1">
    <location>
        <begin position="344"/>
        <end position="385"/>
    </location>
</feature>
<feature type="compositionally biased region" description="Basic and acidic residues" evidence="1">
    <location>
        <begin position="348"/>
        <end position="370"/>
    </location>
</feature>
<feature type="region of interest" description="Disordered" evidence="1">
    <location>
        <begin position="1"/>
        <end position="188"/>
    </location>
</feature>
<feature type="compositionally biased region" description="Low complexity" evidence="1">
    <location>
        <begin position="776"/>
        <end position="794"/>
    </location>
</feature>
<feature type="compositionally biased region" description="Basic and acidic residues" evidence="1">
    <location>
        <begin position="149"/>
        <end position="159"/>
    </location>
</feature>
<feature type="compositionally biased region" description="Basic and acidic residues" evidence="1">
    <location>
        <begin position="830"/>
        <end position="843"/>
    </location>
</feature>
<comment type="caution">
    <text evidence="2">The sequence shown here is derived from an EMBL/GenBank/DDBJ whole genome shotgun (WGS) entry which is preliminary data.</text>
</comment>
<feature type="compositionally biased region" description="Basic and acidic residues" evidence="1">
    <location>
        <begin position="116"/>
        <end position="126"/>
    </location>
</feature>
<organism evidence="2 3">
    <name type="scientific">Hibiscus syriacus</name>
    <name type="common">Rose of Sharon</name>
    <dbReference type="NCBI Taxonomy" id="106335"/>
    <lineage>
        <taxon>Eukaryota</taxon>
        <taxon>Viridiplantae</taxon>
        <taxon>Streptophyta</taxon>
        <taxon>Embryophyta</taxon>
        <taxon>Tracheophyta</taxon>
        <taxon>Spermatophyta</taxon>
        <taxon>Magnoliopsida</taxon>
        <taxon>eudicotyledons</taxon>
        <taxon>Gunneridae</taxon>
        <taxon>Pentapetalae</taxon>
        <taxon>rosids</taxon>
        <taxon>malvids</taxon>
        <taxon>Malvales</taxon>
        <taxon>Malvaceae</taxon>
        <taxon>Malvoideae</taxon>
        <taxon>Hibiscus</taxon>
    </lineage>
</organism>
<feature type="compositionally biased region" description="Low complexity" evidence="1">
    <location>
        <begin position="42"/>
        <end position="58"/>
    </location>
</feature>
<gene>
    <name evidence="2" type="ORF">F3Y22_tig00112206pilonHSYRG00152</name>
</gene>
<dbReference type="PANTHER" id="PTHR34775:SF4">
    <property type="entry name" value="TRANSMEMBRANE PROTEIN"/>
    <property type="match status" value="1"/>
</dbReference>
<reference evidence="2" key="1">
    <citation type="submission" date="2019-09" db="EMBL/GenBank/DDBJ databases">
        <title>Draft genome information of white flower Hibiscus syriacus.</title>
        <authorList>
            <person name="Kim Y.-M."/>
        </authorList>
    </citation>
    <scope>NUCLEOTIDE SEQUENCE [LARGE SCALE GENOMIC DNA]</scope>
    <source>
        <strain evidence="2">YM2019G1</strain>
    </source>
</reference>
<feature type="compositionally biased region" description="Basic and acidic residues" evidence="1">
    <location>
        <begin position="625"/>
        <end position="639"/>
    </location>
</feature>
<protein>
    <submittedName>
        <fullName evidence="2">Uncharacterized protein</fullName>
    </submittedName>
</protein>
<evidence type="ECO:0000313" key="3">
    <source>
        <dbReference type="Proteomes" id="UP000436088"/>
    </source>
</evidence>
<feature type="compositionally biased region" description="Acidic residues" evidence="1">
    <location>
        <begin position="591"/>
        <end position="603"/>
    </location>
</feature>
<dbReference type="Proteomes" id="UP000436088">
    <property type="component" value="Unassembled WGS sequence"/>
</dbReference>
<feature type="compositionally biased region" description="Polar residues" evidence="1">
    <location>
        <begin position="812"/>
        <end position="829"/>
    </location>
</feature>
<dbReference type="EMBL" id="VEPZ02001516">
    <property type="protein sequence ID" value="KAE8670032.1"/>
    <property type="molecule type" value="Genomic_DNA"/>
</dbReference>
<feature type="region of interest" description="Disordered" evidence="1">
    <location>
        <begin position="557"/>
        <end position="639"/>
    </location>
</feature>
<evidence type="ECO:0000256" key="1">
    <source>
        <dbReference type="SAM" id="MobiDB-lite"/>
    </source>
</evidence>
<keyword evidence="3" id="KW-1185">Reference proteome</keyword>
<sequence length="861" mass="94601">MRPLSPYATSYDDLKPPSSPNPTPSGPKEVSSSASVPAENVSTLAGGSSATTAVATGISEKDSSKPTYLSPYYAYADLKPPSSPSPRAPANAMTDNKSQGATLSGNSTPQPPVTDKPSDEQHDTKPTPRPLSPFAIHSTSRESVASLPDHGKENTRDSNPKPTSLKSSALSKGKKNFMSPTISTASKINTSPRKQILVERNESVQSSISFSNVKGLIMEDNESTPEIALQQQKASFSDVKSVIMKDTKLKPEIGPNQKKVSFSDVESIIIQGTESTLEISLNQVVSFSDVESVIMEDTDSKPDIGPNQKKVSFSDVESNGSIPEISLNQNVTFAFNDLTLPNSSHDSQISHHENEEPLKGDKDFDYKETENDSDPVPETLKKEKDSVNVDPTFKISPRGPISPSCPVLASFVSDPLMVPYDPKTNYLSPRPQFLHYRTNPRIELYREREGVQLDELYASESYSDTDVTAETPIEVLVVNSPAFTHGIEEISNYQVLLEISEFAKVNFGRFTQNLQQRPASFLSYVSEIVSVQRSRYGSDAGTELLDDKHYQEIELDEVVDEDDNEQEDQESAASETSELVSEQPDAVQQGIEDEVIESDEASETSELVSEQPDAVQQGIEDEVIESDRDPEGGLKNKAEMSFPEEVKSEYLKTEDPKGGLNNIAETLFPKEVKSENLKNEDSTDNSQSSEAVDIVNGQEGQFLSSNNVMGFSLLVLCLLVASAFIYTKRGKPEYSPVSVDSKDTILEKVSSKNWQTSSCYSNRIKELNEPCPLEMSSSERTSSSYSNKGGKKSNQYQSQERKARKAYRRESLASSDYSTGSPSYGSFTTYEKKSSKHAGRDDEIVTPVRRSSRIRSQVTSP</sequence>
<feature type="compositionally biased region" description="Polar residues" evidence="1">
    <location>
        <begin position="571"/>
        <end position="580"/>
    </location>
</feature>
<evidence type="ECO:0000313" key="2">
    <source>
        <dbReference type="EMBL" id="KAE8670032.1"/>
    </source>
</evidence>
<feature type="compositionally biased region" description="Acidic residues" evidence="1">
    <location>
        <begin position="557"/>
        <end position="570"/>
    </location>
</feature>
<feature type="compositionally biased region" description="Polar residues" evidence="1">
    <location>
        <begin position="93"/>
        <end position="108"/>
    </location>
</feature>
<feature type="region of interest" description="Disordered" evidence="1">
    <location>
        <begin position="771"/>
        <end position="861"/>
    </location>
</feature>
<feature type="compositionally biased region" description="Polar residues" evidence="1">
    <location>
        <begin position="178"/>
        <end position="188"/>
    </location>
</feature>
<dbReference type="PANTHER" id="PTHR34775">
    <property type="entry name" value="TRANSMEMBRANE PROTEIN"/>
    <property type="match status" value="1"/>
</dbReference>